<dbReference type="GO" id="GO:0008745">
    <property type="term" value="F:N-acetylmuramoyl-L-alanine amidase activity"/>
    <property type="evidence" value="ECO:0007669"/>
    <property type="project" value="InterPro"/>
</dbReference>
<evidence type="ECO:0000259" key="2">
    <source>
        <dbReference type="Pfam" id="PF01510"/>
    </source>
</evidence>
<dbReference type="Pfam" id="PF00656">
    <property type="entry name" value="Peptidase_C14"/>
    <property type="match status" value="1"/>
</dbReference>
<dbReference type="OrthoDB" id="1491023at2"/>
<dbReference type="CDD" id="cd06583">
    <property type="entry name" value="PGRP"/>
    <property type="match status" value="1"/>
</dbReference>
<accession>A0A1I5Z065</accession>
<dbReference type="EMBL" id="FOXM01000026">
    <property type="protein sequence ID" value="SFQ49829.1"/>
    <property type="molecule type" value="Genomic_DNA"/>
</dbReference>
<dbReference type="GO" id="GO:0005737">
    <property type="term" value="C:cytoplasm"/>
    <property type="evidence" value="ECO:0007669"/>
    <property type="project" value="TreeGrafter"/>
</dbReference>
<sequence>MATPVFKRITLEQFAALLLQFPFTRQVDAVHMHHTWRPSHRDFKGHETIVGMWRFHTQEKGWSDIAQHITIDPEGFIWLGRNWNRPPASAAGHNGNSAFGPFMFEMIGDFDQGHDSLVGAQRETALRVVALVQQRFDLPVTSLRFHNSMSAKSCPGSSLVYDDVVAAVNQIRAQGRGLSRAMVAGGVGEGPFPEERSLATREAIEALSRVSAAADDPADAELAHDDVEAAASAAVERQEQEQEVAEWRRELSPQRLTALQPHVINLSLGRFSASGRISTTESDVDAIFEEHLVRALAEARAQNRKLRLLFYAHGGLVSESSGLAIAEKHIDWWMRNGVYPIYFVWETGLFESIGQMLKRAVFGSPRGFIDSANDLLIESAAEPLRGPKIWGEMKLSAERAAQPQLGGAWQVASRLKSFCDAHPGEIELHAIGHSAGAIFHSHFLAAAHSLGVPVFDTLQFFAPAVRVDTFKDQLLGLLDAGKVARKLTLFTMNKHYEKDDNCAQLYRKSLLYLIFNALEDKRGTPILGLEECLRADADLKRLFCLDGHPAGAGEVVWSMSSSDSGRSASHATAHGDFDDDPPTMNSAVRRILDLPDDGVIDGYPARLRRSTAEMNWADDIDWPEEFEPSHAALPAEPPPLPTSTPLQAAPVVAGPAATVVGGRRIALCVGINDYPDPRHRLAGCVADARMWASSLSRLGFASALLLDGQATREAIDRSLRAMVENARAGDVIVFQYSGHGTYVTDLDGDESDSRDEALCPVDFASGALYIDDDIAEVFARLPEGVNLTCFMDCCHSGTNSRFAVGSSGGRPLHARDARRRFVPATAEINQAHVLFRQRLGRAARHGGNGGAELMRDIKFAACRDDEVAWESDGHGEFSVHATRVLDAGIEGLTHEQFLQMIQADFGPSPRQHPLLDCVEQARSGSLLQPRQAEQPLEVDNVLLMQTLWQLQRLVGQLARHGG</sequence>
<dbReference type="GO" id="GO:0004197">
    <property type="term" value="F:cysteine-type endopeptidase activity"/>
    <property type="evidence" value="ECO:0007669"/>
    <property type="project" value="InterPro"/>
</dbReference>
<reference evidence="4" key="1">
    <citation type="submission" date="2016-10" db="EMBL/GenBank/DDBJ databases">
        <authorList>
            <person name="Varghese N."/>
            <person name="Submissions S."/>
        </authorList>
    </citation>
    <scope>NUCLEOTIDE SEQUENCE [LARGE SCALE GENOMIC DNA]</scope>
    <source>
        <strain evidence="4">JCM 18195</strain>
    </source>
</reference>
<feature type="domain" description="Peptidase C14 caspase" evidence="1">
    <location>
        <begin position="663"/>
        <end position="917"/>
    </location>
</feature>
<name>A0A1I5Z065_9GAMM</name>
<dbReference type="InterPro" id="IPR011600">
    <property type="entry name" value="Pept_C14_caspase"/>
</dbReference>
<gene>
    <name evidence="3" type="ORF">SAMN05216229_1263</name>
</gene>
<dbReference type="Gene3D" id="3.40.80.10">
    <property type="entry name" value="Peptidoglycan recognition protein-like"/>
    <property type="match status" value="1"/>
</dbReference>
<dbReference type="PANTHER" id="PTHR48104:SF30">
    <property type="entry name" value="METACASPASE-1"/>
    <property type="match status" value="1"/>
</dbReference>
<proteinExistence type="predicted"/>
<keyword evidence="4" id="KW-1185">Reference proteome</keyword>
<organism evidence="3 4">
    <name type="scientific">Geopseudomonas sagittaria</name>
    <dbReference type="NCBI Taxonomy" id="1135990"/>
    <lineage>
        <taxon>Bacteria</taxon>
        <taxon>Pseudomonadati</taxon>
        <taxon>Pseudomonadota</taxon>
        <taxon>Gammaproteobacteria</taxon>
        <taxon>Pseudomonadales</taxon>
        <taxon>Pseudomonadaceae</taxon>
        <taxon>Geopseudomonas</taxon>
    </lineage>
</organism>
<dbReference type="InterPro" id="IPR002502">
    <property type="entry name" value="Amidase_domain"/>
</dbReference>
<dbReference type="InterPro" id="IPR036505">
    <property type="entry name" value="Amidase/PGRP_sf"/>
</dbReference>
<dbReference type="SUPFAM" id="SSF52129">
    <property type="entry name" value="Caspase-like"/>
    <property type="match status" value="1"/>
</dbReference>
<evidence type="ECO:0000313" key="4">
    <source>
        <dbReference type="Proteomes" id="UP000243084"/>
    </source>
</evidence>
<evidence type="ECO:0000313" key="3">
    <source>
        <dbReference type="EMBL" id="SFQ49829.1"/>
    </source>
</evidence>
<dbReference type="Gene3D" id="3.40.50.1460">
    <property type="match status" value="1"/>
</dbReference>
<evidence type="ECO:0000259" key="1">
    <source>
        <dbReference type="Pfam" id="PF00656"/>
    </source>
</evidence>
<dbReference type="InterPro" id="IPR029030">
    <property type="entry name" value="Caspase-like_dom_sf"/>
</dbReference>
<protein>
    <submittedName>
        <fullName evidence="3">N-acetylmuramoyl-L-alanine amidase</fullName>
    </submittedName>
</protein>
<dbReference type="GO" id="GO:0009253">
    <property type="term" value="P:peptidoglycan catabolic process"/>
    <property type="evidence" value="ECO:0007669"/>
    <property type="project" value="InterPro"/>
</dbReference>
<feature type="domain" description="N-acetylmuramoyl-L-alanine amidase" evidence="2">
    <location>
        <begin position="25"/>
        <end position="156"/>
    </location>
</feature>
<dbReference type="PANTHER" id="PTHR48104">
    <property type="entry name" value="METACASPASE-4"/>
    <property type="match status" value="1"/>
</dbReference>
<dbReference type="SUPFAM" id="SSF55846">
    <property type="entry name" value="N-acetylmuramoyl-L-alanine amidase-like"/>
    <property type="match status" value="1"/>
</dbReference>
<dbReference type="Proteomes" id="UP000243084">
    <property type="component" value="Unassembled WGS sequence"/>
</dbReference>
<dbReference type="Pfam" id="PF01510">
    <property type="entry name" value="Amidase_2"/>
    <property type="match status" value="1"/>
</dbReference>
<dbReference type="InterPro" id="IPR050452">
    <property type="entry name" value="Metacaspase"/>
</dbReference>
<dbReference type="GO" id="GO:0006508">
    <property type="term" value="P:proteolysis"/>
    <property type="evidence" value="ECO:0007669"/>
    <property type="project" value="InterPro"/>
</dbReference>
<dbReference type="AlphaFoldDB" id="A0A1I5Z065"/>